<gene>
    <name evidence="9" type="ORF">AAAX94_19285</name>
</gene>
<feature type="modified residue" description="4-aspartylphosphate" evidence="6">
    <location>
        <position position="54"/>
    </location>
</feature>
<evidence type="ECO:0000256" key="6">
    <source>
        <dbReference type="PROSITE-ProRule" id="PRU00169"/>
    </source>
</evidence>
<evidence type="ECO:0000256" key="4">
    <source>
        <dbReference type="ARBA" id="ARBA00023163"/>
    </source>
</evidence>
<feature type="domain" description="HTH araC/xylS-type" evidence="7">
    <location>
        <begin position="161"/>
        <end position="260"/>
    </location>
</feature>
<dbReference type="InterPro" id="IPR018060">
    <property type="entry name" value="HTH_AraC"/>
</dbReference>
<comment type="function">
    <text evidence="5">May play the central regulatory role in sporulation. It may be an element of the effector pathway responsible for the activation of sporulation genes in response to nutritional stress. Spo0A may act in concert with spo0H (a sigma factor) to control the expression of some genes that are critical to the sporulation process.</text>
</comment>
<dbReference type="Pfam" id="PF00072">
    <property type="entry name" value="Response_reg"/>
    <property type="match status" value="1"/>
</dbReference>
<evidence type="ECO:0000313" key="10">
    <source>
        <dbReference type="Proteomes" id="UP001470752"/>
    </source>
</evidence>
<dbReference type="PROSITE" id="PS01124">
    <property type="entry name" value="HTH_ARAC_FAMILY_2"/>
    <property type="match status" value="1"/>
</dbReference>
<keyword evidence="4" id="KW-0804">Transcription</keyword>
<feature type="domain" description="Response regulatory" evidence="8">
    <location>
        <begin position="2"/>
        <end position="119"/>
    </location>
</feature>
<sequence>MNVLIINDEKWTADMIREDVSWEKCGIHKVFTAYDAASAREQIKQGDIQILLCDIEMPGENGIQLMHWVREHEYEIECIFLTCHANFSYAQEAVKLNCLDYILMPARAEEIEHVLTKVVTNIQQKQANRKLEQYGARWIENQKQEAYEIQGTKKNSEAVIQECLRYIHNHLEDTELSVNQLADQCHMNAIYLNRIFRKEKETSIGQYIIQERMHLAARLLLDSGLTAHTVAEKVGYLNYPYFSTAFKKFYGCSPQKYVERQEDSHENKD</sequence>
<evidence type="ECO:0000259" key="8">
    <source>
        <dbReference type="PROSITE" id="PS50110"/>
    </source>
</evidence>
<dbReference type="InterPro" id="IPR011006">
    <property type="entry name" value="CheY-like_superfamily"/>
</dbReference>
<dbReference type="Proteomes" id="UP001470752">
    <property type="component" value="Unassembled WGS sequence"/>
</dbReference>
<name>A0ABV1CTQ9_9FIRM</name>
<evidence type="ECO:0000256" key="1">
    <source>
        <dbReference type="ARBA" id="ARBA00018672"/>
    </source>
</evidence>
<dbReference type="Gene3D" id="3.40.50.2300">
    <property type="match status" value="1"/>
</dbReference>
<dbReference type="InterPro" id="IPR009057">
    <property type="entry name" value="Homeodomain-like_sf"/>
</dbReference>
<proteinExistence type="predicted"/>
<dbReference type="EMBL" id="JBBNFW010000209">
    <property type="protein sequence ID" value="MEQ2415138.1"/>
    <property type="molecule type" value="Genomic_DNA"/>
</dbReference>
<dbReference type="PANTHER" id="PTHR43280">
    <property type="entry name" value="ARAC-FAMILY TRANSCRIPTIONAL REGULATOR"/>
    <property type="match status" value="1"/>
</dbReference>
<reference evidence="9 10" key="1">
    <citation type="submission" date="2024-04" db="EMBL/GenBank/DDBJ databases">
        <title>Human intestinal bacterial collection.</title>
        <authorList>
            <person name="Pauvert C."/>
            <person name="Hitch T.C.A."/>
            <person name="Clavel T."/>
        </authorList>
    </citation>
    <scope>NUCLEOTIDE SEQUENCE [LARGE SCALE GENOMIC DNA]</scope>
    <source>
        <strain evidence="9 10">CLA-AA-H161</strain>
    </source>
</reference>
<dbReference type="SMART" id="SM00448">
    <property type="entry name" value="REC"/>
    <property type="match status" value="1"/>
</dbReference>
<accession>A0ABV1CTQ9</accession>
<dbReference type="SUPFAM" id="SSF46689">
    <property type="entry name" value="Homeodomain-like"/>
    <property type="match status" value="1"/>
</dbReference>
<keyword evidence="3" id="KW-0238">DNA-binding</keyword>
<dbReference type="Gene3D" id="1.10.10.60">
    <property type="entry name" value="Homeodomain-like"/>
    <property type="match status" value="2"/>
</dbReference>
<evidence type="ECO:0000313" key="9">
    <source>
        <dbReference type="EMBL" id="MEQ2415138.1"/>
    </source>
</evidence>
<evidence type="ECO:0000259" key="7">
    <source>
        <dbReference type="PROSITE" id="PS01124"/>
    </source>
</evidence>
<evidence type="ECO:0000256" key="2">
    <source>
        <dbReference type="ARBA" id="ARBA00023015"/>
    </source>
</evidence>
<dbReference type="SUPFAM" id="SSF52172">
    <property type="entry name" value="CheY-like"/>
    <property type="match status" value="1"/>
</dbReference>
<dbReference type="PROSITE" id="PS50110">
    <property type="entry name" value="RESPONSE_REGULATORY"/>
    <property type="match status" value="1"/>
</dbReference>
<comment type="caution">
    <text evidence="9">The sequence shown here is derived from an EMBL/GenBank/DDBJ whole genome shotgun (WGS) entry which is preliminary data.</text>
</comment>
<protein>
    <recommendedName>
        <fullName evidence="1">Stage 0 sporulation protein A homolog</fullName>
    </recommendedName>
</protein>
<dbReference type="CDD" id="cd17536">
    <property type="entry name" value="REC_YesN-like"/>
    <property type="match status" value="1"/>
</dbReference>
<dbReference type="InterPro" id="IPR001789">
    <property type="entry name" value="Sig_transdc_resp-reg_receiver"/>
</dbReference>
<keyword evidence="6" id="KW-0597">Phosphoprotein</keyword>
<keyword evidence="10" id="KW-1185">Reference proteome</keyword>
<organism evidence="9 10">
    <name type="scientific">Blautia acetigignens</name>
    <dbReference type="NCBI Taxonomy" id="2981783"/>
    <lineage>
        <taxon>Bacteria</taxon>
        <taxon>Bacillati</taxon>
        <taxon>Bacillota</taxon>
        <taxon>Clostridia</taxon>
        <taxon>Lachnospirales</taxon>
        <taxon>Lachnospiraceae</taxon>
        <taxon>Blautia</taxon>
    </lineage>
</organism>
<dbReference type="RefSeq" id="WP_021926123.1">
    <property type="nucleotide sequence ID" value="NZ_JBBNFW010000209.1"/>
</dbReference>
<dbReference type="SMART" id="SM00342">
    <property type="entry name" value="HTH_ARAC"/>
    <property type="match status" value="1"/>
</dbReference>
<dbReference type="PANTHER" id="PTHR43280:SF2">
    <property type="entry name" value="HTH-TYPE TRANSCRIPTIONAL REGULATOR EXSA"/>
    <property type="match status" value="1"/>
</dbReference>
<dbReference type="Pfam" id="PF12833">
    <property type="entry name" value="HTH_18"/>
    <property type="match status" value="1"/>
</dbReference>
<keyword evidence="2" id="KW-0805">Transcription regulation</keyword>
<evidence type="ECO:0000256" key="5">
    <source>
        <dbReference type="ARBA" id="ARBA00024867"/>
    </source>
</evidence>
<evidence type="ECO:0000256" key="3">
    <source>
        <dbReference type="ARBA" id="ARBA00023125"/>
    </source>
</evidence>